<proteinExistence type="predicted"/>
<keyword evidence="1" id="KW-1133">Transmembrane helix</keyword>
<evidence type="ECO:0000313" key="2">
    <source>
        <dbReference type="EMBL" id="KAF7298265.1"/>
    </source>
</evidence>
<dbReference type="Gene3D" id="3.40.50.150">
    <property type="entry name" value="Vaccinia Virus protein VP39"/>
    <property type="match status" value="1"/>
</dbReference>
<accession>A0A8H6SEU8</accession>
<keyword evidence="1" id="KW-0812">Transmembrane</keyword>
<comment type="caution">
    <text evidence="2">The sequence shown here is derived from an EMBL/GenBank/DDBJ whole genome shotgun (WGS) entry which is preliminary data.</text>
</comment>
<organism evidence="2 3">
    <name type="scientific">Mycena chlorophos</name>
    <name type="common">Agaric fungus</name>
    <name type="synonym">Agaricus chlorophos</name>
    <dbReference type="NCBI Taxonomy" id="658473"/>
    <lineage>
        <taxon>Eukaryota</taxon>
        <taxon>Fungi</taxon>
        <taxon>Dikarya</taxon>
        <taxon>Basidiomycota</taxon>
        <taxon>Agaricomycotina</taxon>
        <taxon>Agaricomycetes</taxon>
        <taxon>Agaricomycetidae</taxon>
        <taxon>Agaricales</taxon>
        <taxon>Marasmiineae</taxon>
        <taxon>Mycenaceae</taxon>
        <taxon>Mycena</taxon>
    </lineage>
</organism>
<gene>
    <name evidence="2" type="ORF">HMN09_01048700</name>
</gene>
<dbReference type="Pfam" id="PF11899">
    <property type="entry name" value="DUF3419"/>
    <property type="match status" value="1"/>
</dbReference>
<evidence type="ECO:0000313" key="3">
    <source>
        <dbReference type="Proteomes" id="UP000613580"/>
    </source>
</evidence>
<dbReference type="PANTHER" id="PTHR47473">
    <property type="entry name" value="BTA1P"/>
    <property type="match status" value="1"/>
</dbReference>
<dbReference type="CDD" id="cd02440">
    <property type="entry name" value="AdoMet_MTases"/>
    <property type="match status" value="1"/>
</dbReference>
<dbReference type="Pfam" id="PF13489">
    <property type="entry name" value="Methyltransf_23"/>
    <property type="match status" value="1"/>
</dbReference>
<dbReference type="AlphaFoldDB" id="A0A8H6SEU8"/>
<dbReference type="Proteomes" id="UP000613580">
    <property type="component" value="Unassembled WGS sequence"/>
</dbReference>
<reference evidence="2" key="1">
    <citation type="submission" date="2020-05" db="EMBL/GenBank/DDBJ databases">
        <title>Mycena genomes resolve the evolution of fungal bioluminescence.</title>
        <authorList>
            <person name="Tsai I.J."/>
        </authorList>
    </citation>
    <scope>NUCLEOTIDE SEQUENCE</scope>
    <source>
        <strain evidence="2">110903Hualien_Pintung</strain>
    </source>
</reference>
<dbReference type="EMBL" id="JACAZE010000015">
    <property type="protein sequence ID" value="KAF7298265.1"/>
    <property type="molecule type" value="Genomic_DNA"/>
</dbReference>
<dbReference type="SUPFAM" id="SSF53335">
    <property type="entry name" value="S-adenosyl-L-methionine-dependent methyltransferases"/>
    <property type="match status" value="1"/>
</dbReference>
<evidence type="ECO:0008006" key="4">
    <source>
        <dbReference type="Google" id="ProtNLM"/>
    </source>
</evidence>
<keyword evidence="3" id="KW-1185">Reference proteome</keyword>
<keyword evidence="1" id="KW-0472">Membrane</keyword>
<protein>
    <recommendedName>
        <fullName evidence="4">Betaine lipid synthase</fullName>
    </recommendedName>
</protein>
<dbReference type="InterPro" id="IPR029063">
    <property type="entry name" value="SAM-dependent_MTases_sf"/>
</dbReference>
<evidence type="ECO:0000256" key="1">
    <source>
        <dbReference type="SAM" id="Phobius"/>
    </source>
</evidence>
<dbReference type="PANTHER" id="PTHR47473:SF1">
    <property type="entry name" value="METHYLTRANSFERASE DOMAIN-CONTAINING PROTEIN"/>
    <property type="match status" value="1"/>
</dbReference>
<dbReference type="OrthoDB" id="10253390at2759"/>
<feature type="transmembrane region" description="Helical" evidence="1">
    <location>
        <begin position="279"/>
        <end position="303"/>
    </location>
</feature>
<name>A0A8H6SEU8_MYCCL</name>
<sequence length="765" mass="86054">MSLPTSSLALLAGAFLAALWVARSGVLRPYLTFAYHCFIRPIGSGEHKDRLDKFYAGQASVYDSTRSKLLRGRKTMLSLSAAHLKSMRASNPNQRLVWVDIGGGTGYNIEVMDAFFPIADFDAVYLIDLCDSLLDIARKRFAAKGWKNVTVLCQDAAEFNLSEWANMDPKGSVGFVTLSYSLSMIPSFYTVLDRIDYVLDPNVGLLSVVDFYAAGKHASLHEKAIGGDSKECGWLTRWFWMIWFDFDNVSLSPSRRAYLEYKFGTIKSYNGRNKTLVPLIVRMFLAPWVLILLLTIFSPYYIWLGRSRSCPDSARACHTFESEAGNTIGNLSPVALKAIKSGEDSVPSLELGVASLELAPQPMVINITPPHSSFHYHTSSYWRLPFYAQPVHKEFRTFIYSFTWEDPFEDMKHLQLSSSDSMLVITSAGDNALHYAATARPKRIHCVDMNPCQGHLLELKLAAIKSLEHDAFFALFGDGRHPNFRILLDNAISPYLSSSAYQFWRINVKSFSTSFYLRGYSGWALRLAAFIFGISGVKKDIEAVCTAETLEEQEDIWKRKLRGVILNPLVTAVLRNPAFCWNALGVPLNQRKMLLDEGSVYEFVRDTLDPLASSFLFKNDNYFYLLTLLGHYTRESCPTYLTPKGFDALKSEDASALDAFRLHTDSIVNVLRGLPKASLTRSLVMDSMDWFAPGANELDDEINQLHRVIAPGGMVFWRSAARLPWYNARFIAAGFEVTCLGVRTGPVTALDRVNMYASFWRGVRL</sequence>
<dbReference type="InterPro" id="IPR021829">
    <property type="entry name" value="DUF3419"/>
</dbReference>